<protein>
    <submittedName>
        <fullName evidence="1">Uncharacterized protein</fullName>
    </submittedName>
</protein>
<name>A0A7W7ZVD2_9BACT</name>
<reference evidence="1 2" key="1">
    <citation type="submission" date="2020-08" db="EMBL/GenBank/DDBJ databases">
        <title>Genomic Encyclopedia of Type Strains, Phase IV (KMG-V): Genome sequencing to study the core and pangenomes of soil and plant-associated prokaryotes.</title>
        <authorList>
            <person name="Whitman W."/>
        </authorList>
    </citation>
    <scope>NUCLEOTIDE SEQUENCE [LARGE SCALE GENOMIC DNA]</scope>
    <source>
        <strain evidence="1 2">X5P3</strain>
    </source>
</reference>
<accession>A0A7W7ZVD2</accession>
<dbReference type="EMBL" id="JACHIO010000027">
    <property type="protein sequence ID" value="MBB5066374.1"/>
    <property type="molecule type" value="Genomic_DNA"/>
</dbReference>
<evidence type="ECO:0000313" key="2">
    <source>
        <dbReference type="Proteomes" id="UP000584867"/>
    </source>
</evidence>
<gene>
    <name evidence="1" type="ORF">HDF15_004751</name>
</gene>
<evidence type="ECO:0000313" key="1">
    <source>
        <dbReference type="EMBL" id="MBB5066374.1"/>
    </source>
</evidence>
<sequence length="39" mass="4235">MLFFPETVSEGFSFQEVRLDGVTGLAYTGNSGPGFYLSL</sequence>
<dbReference type="AlphaFoldDB" id="A0A7W7ZVD2"/>
<organism evidence="1 2">
    <name type="scientific">Granulicella mallensis</name>
    <dbReference type="NCBI Taxonomy" id="940614"/>
    <lineage>
        <taxon>Bacteria</taxon>
        <taxon>Pseudomonadati</taxon>
        <taxon>Acidobacteriota</taxon>
        <taxon>Terriglobia</taxon>
        <taxon>Terriglobales</taxon>
        <taxon>Acidobacteriaceae</taxon>
        <taxon>Granulicella</taxon>
    </lineage>
</organism>
<proteinExistence type="predicted"/>
<dbReference type="Proteomes" id="UP000584867">
    <property type="component" value="Unassembled WGS sequence"/>
</dbReference>
<comment type="caution">
    <text evidence="1">The sequence shown here is derived from an EMBL/GenBank/DDBJ whole genome shotgun (WGS) entry which is preliminary data.</text>
</comment>